<evidence type="ECO:0000313" key="3">
    <source>
        <dbReference type="EMBL" id="MDD7915383.1"/>
    </source>
</evidence>
<feature type="domain" description="Response regulatory" evidence="2">
    <location>
        <begin position="5"/>
        <end position="125"/>
    </location>
</feature>
<evidence type="ECO:0000313" key="4">
    <source>
        <dbReference type="Proteomes" id="UP001151478"/>
    </source>
</evidence>
<proteinExistence type="predicted"/>
<dbReference type="RefSeq" id="WP_265725934.1">
    <property type="nucleotide sequence ID" value="NZ_JAOSLC020000003.1"/>
</dbReference>
<protein>
    <submittedName>
        <fullName evidence="3">Response regulator</fullName>
    </submittedName>
</protein>
<dbReference type="InterPro" id="IPR052893">
    <property type="entry name" value="TCS_response_regulator"/>
</dbReference>
<evidence type="ECO:0000259" key="2">
    <source>
        <dbReference type="PROSITE" id="PS50110"/>
    </source>
</evidence>
<dbReference type="Proteomes" id="UP001151478">
    <property type="component" value="Unassembled WGS sequence"/>
</dbReference>
<dbReference type="Pfam" id="PF00072">
    <property type="entry name" value="Response_reg"/>
    <property type="match status" value="1"/>
</dbReference>
<dbReference type="SMART" id="SM00448">
    <property type="entry name" value="REC"/>
    <property type="match status" value="1"/>
</dbReference>
<evidence type="ECO:0000256" key="1">
    <source>
        <dbReference type="PROSITE-ProRule" id="PRU00169"/>
    </source>
</evidence>
<dbReference type="InterPro" id="IPR011006">
    <property type="entry name" value="CheY-like_superfamily"/>
</dbReference>
<dbReference type="EMBL" id="JAOSLC020000003">
    <property type="protein sequence ID" value="MDD7915383.1"/>
    <property type="molecule type" value="Genomic_DNA"/>
</dbReference>
<dbReference type="PANTHER" id="PTHR44520:SF2">
    <property type="entry name" value="RESPONSE REGULATOR RCP1"/>
    <property type="match status" value="1"/>
</dbReference>
<comment type="caution">
    <text evidence="3">The sequence shown here is derived from an EMBL/GenBank/DDBJ whole genome shotgun (WGS) entry which is preliminary data.</text>
</comment>
<feature type="modified residue" description="4-aspartylphosphate" evidence="1">
    <location>
        <position position="58"/>
    </location>
</feature>
<keyword evidence="1" id="KW-0597">Phosphoprotein</keyword>
<gene>
    <name evidence="3" type="ORF">N5A56_013605</name>
</gene>
<dbReference type="PROSITE" id="PS50110">
    <property type="entry name" value="RESPONSE_REGULATORY"/>
    <property type="match status" value="1"/>
</dbReference>
<dbReference type="SUPFAM" id="SSF52172">
    <property type="entry name" value="CheY-like"/>
    <property type="match status" value="1"/>
</dbReference>
<dbReference type="CDD" id="cd17557">
    <property type="entry name" value="REC_Rcp-like"/>
    <property type="match status" value="1"/>
</dbReference>
<organism evidence="3 4">
    <name type="scientific">Polaribacter ponticola</name>
    <dbReference type="NCBI Taxonomy" id="2978475"/>
    <lineage>
        <taxon>Bacteria</taxon>
        <taxon>Pseudomonadati</taxon>
        <taxon>Bacteroidota</taxon>
        <taxon>Flavobacteriia</taxon>
        <taxon>Flavobacteriales</taxon>
        <taxon>Flavobacteriaceae</taxon>
    </lineage>
</organism>
<dbReference type="PANTHER" id="PTHR44520">
    <property type="entry name" value="RESPONSE REGULATOR RCP1-RELATED"/>
    <property type="match status" value="1"/>
</dbReference>
<sequence length="135" mass="15573">MKPLKILLVDDDKIQRIKFIKVCKENKSTNTIVEAENGEKALLLLDDNTKPYDLIISDLNMPRMNGFEFLLKLKKSNKFKNIPVVIMSTSNNKLDLKKCFDIGISGYFTKPLKYSEYSKKVTSLLEYWAKSEVVC</sequence>
<name>A0ABT5SBC0_9FLAO</name>
<accession>A0ABT5SBC0</accession>
<reference evidence="3" key="1">
    <citation type="submission" date="2023-02" db="EMBL/GenBank/DDBJ databases">
        <title>Polaribacter ponticola sp. nov., isolated from seawater.</title>
        <authorList>
            <person name="Baek J.H."/>
            <person name="Kim J.M."/>
            <person name="Choi D.G."/>
            <person name="Jeon C.O."/>
        </authorList>
    </citation>
    <scope>NUCLEOTIDE SEQUENCE</scope>
    <source>
        <strain evidence="3">MSW5</strain>
    </source>
</reference>
<dbReference type="Gene3D" id="3.40.50.2300">
    <property type="match status" value="1"/>
</dbReference>
<keyword evidence="4" id="KW-1185">Reference proteome</keyword>
<dbReference type="InterPro" id="IPR001789">
    <property type="entry name" value="Sig_transdc_resp-reg_receiver"/>
</dbReference>